<gene>
    <name evidence="7" type="ORF">I8J32_016500</name>
</gene>
<dbReference type="Pfam" id="PF02620">
    <property type="entry name" value="YceD"/>
    <property type="match status" value="1"/>
</dbReference>
<dbReference type="GO" id="GO:0005829">
    <property type="term" value="C:cytosol"/>
    <property type="evidence" value="ECO:0007669"/>
    <property type="project" value="TreeGrafter"/>
</dbReference>
<evidence type="ECO:0000313" key="8">
    <source>
        <dbReference type="Proteomes" id="UP000639274"/>
    </source>
</evidence>
<dbReference type="Proteomes" id="UP000639274">
    <property type="component" value="Chromosome"/>
</dbReference>
<evidence type="ECO:0000256" key="2">
    <source>
        <dbReference type="ARBA" id="ARBA00010740"/>
    </source>
</evidence>
<dbReference type="InterPro" id="IPR039255">
    <property type="entry name" value="YceD_bac"/>
</dbReference>
<keyword evidence="4" id="KW-0690">Ribosome biogenesis</keyword>
<dbReference type="RefSeq" id="WP_200613716.1">
    <property type="nucleotide sequence ID" value="NZ_CP071518.1"/>
</dbReference>
<evidence type="ECO:0000313" key="7">
    <source>
        <dbReference type="EMBL" id="QSX78255.1"/>
    </source>
</evidence>
<sequence length="182" mass="20041">MSAGLPPQQRVPDVLDAWRMVAARRGVEGRLPLSALTRLGGSLLDSDGDVRFALDFDRDALQVPYVELRIEAQLPLVCQRSMERFLLPVSIVQRLGLIRDEADEAALPEGYEPLLVPEDGMLRTADLVEDELILAVPVVPVSPSSEAVEHDWPVTQAEQEEQAQDRPNPFAALSALKSKPNN</sequence>
<dbReference type="KEGG" id="lsf:I8J32_016500"/>
<organism evidence="7 8">
    <name type="scientific">Agrilutibacter solisilvae</name>
    <dbReference type="NCBI Taxonomy" id="2763317"/>
    <lineage>
        <taxon>Bacteria</taxon>
        <taxon>Pseudomonadati</taxon>
        <taxon>Pseudomonadota</taxon>
        <taxon>Gammaproteobacteria</taxon>
        <taxon>Lysobacterales</taxon>
        <taxon>Lysobacteraceae</taxon>
        <taxon>Agrilutibacter</taxon>
    </lineage>
</organism>
<dbReference type="PANTHER" id="PTHR38099:SF1">
    <property type="entry name" value="LARGE RIBOSOMAL RNA SUBUNIT ACCUMULATION PROTEIN YCED"/>
    <property type="match status" value="1"/>
</dbReference>
<dbReference type="GO" id="GO:0042254">
    <property type="term" value="P:ribosome biogenesis"/>
    <property type="evidence" value="ECO:0007669"/>
    <property type="project" value="UniProtKB-KW"/>
</dbReference>
<reference evidence="7 8" key="1">
    <citation type="submission" date="2021-03" db="EMBL/GenBank/DDBJ databases">
        <title>Lysobacter sp. nov. isolated from soil of gangwondo yeongwol, south Korea.</title>
        <authorList>
            <person name="Kim K.R."/>
            <person name="Kim K.H."/>
            <person name="Jeon C.O."/>
        </authorList>
    </citation>
    <scope>NUCLEOTIDE SEQUENCE [LARGE SCALE GENOMIC DNA]</scope>
    <source>
        <strain evidence="7 8">R19</strain>
    </source>
</reference>
<feature type="region of interest" description="Disordered" evidence="6">
    <location>
        <begin position="144"/>
        <end position="182"/>
    </location>
</feature>
<proteinExistence type="inferred from homology"/>
<dbReference type="AlphaFoldDB" id="A0A974Y0M4"/>
<keyword evidence="8" id="KW-1185">Reference proteome</keyword>
<evidence type="ECO:0000256" key="1">
    <source>
        <dbReference type="ARBA" id="ARBA00002868"/>
    </source>
</evidence>
<evidence type="ECO:0000256" key="3">
    <source>
        <dbReference type="ARBA" id="ARBA00015716"/>
    </source>
</evidence>
<evidence type="ECO:0000256" key="6">
    <source>
        <dbReference type="SAM" id="MobiDB-lite"/>
    </source>
</evidence>
<comment type="function">
    <text evidence="1">Plays a role in synthesis, processing and/or stability of 23S rRNA.</text>
</comment>
<dbReference type="EMBL" id="CP071518">
    <property type="protein sequence ID" value="QSX78255.1"/>
    <property type="molecule type" value="Genomic_DNA"/>
</dbReference>
<evidence type="ECO:0000256" key="5">
    <source>
        <dbReference type="ARBA" id="ARBA00031841"/>
    </source>
</evidence>
<dbReference type="PANTHER" id="PTHR38099">
    <property type="entry name" value="LARGE RIBOSOMAL RNA SUBUNIT ACCUMULATION PROTEIN YCED"/>
    <property type="match status" value="1"/>
</dbReference>
<dbReference type="InterPro" id="IPR003772">
    <property type="entry name" value="YceD"/>
</dbReference>
<comment type="similarity">
    <text evidence="2">Belongs to the DUF177 domain family.</text>
</comment>
<evidence type="ECO:0000256" key="4">
    <source>
        <dbReference type="ARBA" id="ARBA00022517"/>
    </source>
</evidence>
<name>A0A974Y0M4_9GAMM</name>
<protein>
    <recommendedName>
        <fullName evidence="3">Large ribosomal RNA subunit accumulation protein YceD</fullName>
    </recommendedName>
    <alternativeName>
        <fullName evidence="5">23S rRNA accumulation protein YceD</fullName>
    </alternativeName>
</protein>
<accession>A0A974Y0M4</accession>